<proteinExistence type="inferred from homology"/>
<dbReference type="PANTHER" id="PTHR43178">
    <property type="entry name" value="DIHYDROLIPOAMIDE ACETYLTRANSFERASE COMPONENT OF PYRUVATE DEHYDROGENASE COMPLEX"/>
    <property type="match status" value="1"/>
</dbReference>
<accession>A0ABX2LJ53</accession>
<evidence type="ECO:0000256" key="9">
    <source>
        <dbReference type="RuleBase" id="RU003423"/>
    </source>
</evidence>
<evidence type="ECO:0000313" key="13">
    <source>
        <dbReference type="EMBL" id="NUI82315.1"/>
    </source>
</evidence>
<dbReference type="SUPFAM" id="SSF47005">
    <property type="entry name" value="Peripheral subunit-binding domain of 2-oxo acid dehydrogenase complex"/>
    <property type="match status" value="1"/>
</dbReference>
<dbReference type="SUPFAM" id="SSF52777">
    <property type="entry name" value="CoA-dependent acyltransferases"/>
    <property type="match status" value="1"/>
</dbReference>
<dbReference type="RefSeq" id="WP_053029471.1">
    <property type="nucleotide sequence ID" value="NZ_CUEE01000003.1"/>
</dbReference>
<comment type="similarity">
    <text evidence="2 9">Belongs to the 2-oxoacid dehydrogenase family.</text>
</comment>
<evidence type="ECO:0000259" key="11">
    <source>
        <dbReference type="PROSITE" id="PS50968"/>
    </source>
</evidence>
<evidence type="ECO:0000256" key="10">
    <source>
        <dbReference type="SAM" id="MobiDB-lite"/>
    </source>
</evidence>
<name>A0ABX2LJ53_9STAP</name>
<evidence type="ECO:0000256" key="2">
    <source>
        <dbReference type="ARBA" id="ARBA00007317"/>
    </source>
</evidence>
<evidence type="ECO:0000256" key="3">
    <source>
        <dbReference type="ARBA" id="ARBA00011484"/>
    </source>
</evidence>
<evidence type="ECO:0000256" key="7">
    <source>
        <dbReference type="ARBA" id="ARBA00025211"/>
    </source>
</evidence>
<dbReference type="InterPro" id="IPR050743">
    <property type="entry name" value="2-oxoacid_DH_E2_comp"/>
</dbReference>
<evidence type="ECO:0000313" key="14">
    <source>
        <dbReference type="Proteomes" id="UP000610527"/>
    </source>
</evidence>
<keyword evidence="5 9" id="KW-0450">Lipoyl</keyword>
<evidence type="ECO:0000256" key="1">
    <source>
        <dbReference type="ARBA" id="ARBA00001938"/>
    </source>
</evidence>
<feature type="domain" description="Lipoyl-binding" evidence="11">
    <location>
        <begin position="1"/>
        <end position="75"/>
    </location>
</feature>
<dbReference type="InterPro" id="IPR004167">
    <property type="entry name" value="PSBD"/>
</dbReference>
<sequence length="444" mass="49214">MDVKMPKLGESVHEGTIEQWLISVGDYVDEYEPLCEVVTDKVTAEVPSTVSGTITEILVSEGETVQIDHVICKIESSESNQSTNTHNHKQGTDDNKNETTVNTNNMDVLTDKTSKSDSSVHTDQNVRQNEQSNTESASSPLNNGRYSPVVFKIASENNVDLSRVRGTGFEGRVTKKDIESYVDSEKQISKLNNKTEPSFENQVASTDSNHTQSGQSIPVKGVRKAIAQNMVTSVTEIPHGWMLVEVDATNLVKTRNHHKNTFKENEGYNLTFFAFFVKAVAEALKSNPLLNSSWDGEEIILHKDINISIAVADEDKLYVPVIKHADEKSIKGIAREINELARKARNKQLTQEDMSGGTFTVNNTGTFGSVSSMGIINHPQAAILQVESIVKKPVVIDDMIAIRSMVNLCISIDHRILDGVQTGRFMSQVKQRIEQFTVENTSIY</sequence>
<dbReference type="EC" id="2.3.1.-" evidence="9"/>
<dbReference type="PROSITE" id="PS00189">
    <property type="entry name" value="LIPOYL"/>
    <property type="match status" value="1"/>
</dbReference>
<feature type="compositionally biased region" description="Basic and acidic residues" evidence="10">
    <location>
        <begin position="109"/>
        <end position="120"/>
    </location>
</feature>
<feature type="compositionally biased region" description="Polar residues" evidence="10">
    <location>
        <begin position="98"/>
        <end position="107"/>
    </location>
</feature>
<dbReference type="InterPro" id="IPR036625">
    <property type="entry name" value="E3-bd_dom_sf"/>
</dbReference>
<keyword evidence="4 9" id="KW-0808">Transferase</keyword>
<dbReference type="PROSITE" id="PS51826">
    <property type="entry name" value="PSBD"/>
    <property type="match status" value="1"/>
</dbReference>
<dbReference type="PANTHER" id="PTHR43178:SF5">
    <property type="entry name" value="LIPOAMIDE ACYLTRANSFERASE COMPONENT OF BRANCHED-CHAIN ALPHA-KETO ACID DEHYDROGENASE COMPLEX, MITOCHONDRIAL"/>
    <property type="match status" value="1"/>
</dbReference>
<evidence type="ECO:0000256" key="8">
    <source>
        <dbReference type="ARBA" id="ARBA00048370"/>
    </source>
</evidence>
<dbReference type="InterPro" id="IPR000089">
    <property type="entry name" value="Biotin_lipoyl"/>
</dbReference>
<comment type="subunit">
    <text evidence="3">Forms a 24-polypeptide structural core with octahedral symmetry.</text>
</comment>
<dbReference type="CDD" id="cd06849">
    <property type="entry name" value="lipoyl_domain"/>
    <property type="match status" value="1"/>
</dbReference>
<comment type="catalytic activity">
    <reaction evidence="8">
        <text>N(6)-[(R)-dihydrolipoyl]-L-lysyl-[protein] + acetyl-CoA = N(6)-[(R)-S(8)-acetyldihydrolipoyl]-L-lysyl-[protein] + CoA</text>
        <dbReference type="Rhea" id="RHEA:17017"/>
        <dbReference type="Rhea" id="RHEA-COMP:10475"/>
        <dbReference type="Rhea" id="RHEA-COMP:10478"/>
        <dbReference type="ChEBI" id="CHEBI:57287"/>
        <dbReference type="ChEBI" id="CHEBI:57288"/>
        <dbReference type="ChEBI" id="CHEBI:83100"/>
        <dbReference type="ChEBI" id="CHEBI:83111"/>
        <dbReference type="EC" id="2.3.1.12"/>
    </reaction>
</comment>
<gene>
    <name evidence="13" type="ORF">HUN84_06035</name>
</gene>
<organism evidence="13 14">
    <name type="scientific">Staphylococcus borealis</name>
    <dbReference type="NCBI Taxonomy" id="2742203"/>
    <lineage>
        <taxon>Bacteria</taxon>
        <taxon>Bacillati</taxon>
        <taxon>Bacillota</taxon>
        <taxon>Bacilli</taxon>
        <taxon>Bacillales</taxon>
        <taxon>Staphylococcaceae</taxon>
        <taxon>Staphylococcus</taxon>
    </lineage>
</organism>
<keyword evidence="6 9" id="KW-0012">Acyltransferase</keyword>
<evidence type="ECO:0000259" key="12">
    <source>
        <dbReference type="PROSITE" id="PS51826"/>
    </source>
</evidence>
<comment type="cofactor">
    <cofactor evidence="1 9">
        <name>(R)-lipoate</name>
        <dbReference type="ChEBI" id="CHEBI:83088"/>
    </cofactor>
</comment>
<evidence type="ECO:0000256" key="5">
    <source>
        <dbReference type="ARBA" id="ARBA00022823"/>
    </source>
</evidence>
<dbReference type="InterPro" id="IPR001078">
    <property type="entry name" value="2-oxoacid_DH_actylTfrase"/>
</dbReference>
<dbReference type="PROSITE" id="PS50968">
    <property type="entry name" value="BIOTINYL_LIPOYL"/>
    <property type="match status" value="1"/>
</dbReference>
<dbReference type="InterPro" id="IPR011053">
    <property type="entry name" value="Single_hybrid_motif"/>
</dbReference>
<feature type="domain" description="Peripheral subunit-binding (PSBD)" evidence="12">
    <location>
        <begin position="145"/>
        <end position="182"/>
    </location>
</feature>
<protein>
    <recommendedName>
        <fullName evidence="9">Dihydrolipoamide acetyltransferase component of pyruvate dehydrogenase complex</fullName>
        <ecNumber evidence="9">2.3.1.-</ecNumber>
    </recommendedName>
</protein>
<feature type="region of interest" description="Disordered" evidence="10">
    <location>
        <begin position="76"/>
        <end position="144"/>
    </location>
</feature>
<dbReference type="Gene3D" id="3.30.559.10">
    <property type="entry name" value="Chloramphenicol acetyltransferase-like domain"/>
    <property type="match status" value="1"/>
</dbReference>
<dbReference type="Pfam" id="PF00364">
    <property type="entry name" value="Biotin_lipoyl"/>
    <property type="match status" value="1"/>
</dbReference>
<evidence type="ECO:0000256" key="4">
    <source>
        <dbReference type="ARBA" id="ARBA00022679"/>
    </source>
</evidence>
<dbReference type="SUPFAM" id="SSF51230">
    <property type="entry name" value="Single hybrid motif"/>
    <property type="match status" value="1"/>
</dbReference>
<dbReference type="EMBL" id="JABVEG010000003">
    <property type="protein sequence ID" value="NUI82315.1"/>
    <property type="molecule type" value="Genomic_DNA"/>
</dbReference>
<comment type="caution">
    <text evidence="13">The sequence shown here is derived from an EMBL/GenBank/DDBJ whole genome shotgun (WGS) entry which is preliminary data.</text>
</comment>
<dbReference type="Pfam" id="PF02817">
    <property type="entry name" value="E3_binding"/>
    <property type="match status" value="1"/>
</dbReference>
<dbReference type="InterPro" id="IPR003016">
    <property type="entry name" value="2-oxoA_DH_lipoyl-BS"/>
</dbReference>
<feature type="compositionally biased region" description="Polar residues" evidence="10">
    <location>
        <begin position="121"/>
        <end position="144"/>
    </location>
</feature>
<evidence type="ECO:0000256" key="6">
    <source>
        <dbReference type="ARBA" id="ARBA00023315"/>
    </source>
</evidence>
<dbReference type="Gene3D" id="2.40.50.100">
    <property type="match status" value="1"/>
</dbReference>
<dbReference type="InterPro" id="IPR023213">
    <property type="entry name" value="CAT-like_dom_sf"/>
</dbReference>
<comment type="function">
    <text evidence="7">The pyruvate dehydrogenase complex catalyzes the overall conversion of pyruvate to acetyl-CoA and CO(2). It contains multiple copies of three enzymatic components: pyruvate dehydrogenase (E1), dihydrolipoamide acetyltransferase (E2) and lipoamide dehydrogenase (E3).</text>
</comment>
<keyword evidence="14" id="KW-1185">Reference proteome</keyword>
<dbReference type="Pfam" id="PF00198">
    <property type="entry name" value="2-oxoacid_dh"/>
    <property type="match status" value="1"/>
</dbReference>
<reference evidence="13 14" key="1">
    <citation type="submission" date="2020-06" db="EMBL/GenBank/DDBJ databases">
        <title>Staphylococcus borealis sp. nov. -A novel member of the Staphylococcaceae family isolated from skin and blood in humans.</title>
        <authorList>
            <person name="Pain M."/>
            <person name="Wolden R."/>
            <person name="Jaen-Luchoro D."/>
            <person name="Salva-Serra F."/>
            <person name="Iglesias B.P."/>
            <person name="Karlsson R."/>
            <person name="Klingenberg C."/>
            <person name="Cavanagh J.P."/>
        </authorList>
    </citation>
    <scope>NUCLEOTIDE SEQUENCE [LARGE SCALE GENOMIC DNA]</scope>
    <source>
        <strain evidence="13 14">58-22</strain>
    </source>
</reference>
<dbReference type="Gene3D" id="4.10.320.10">
    <property type="entry name" value="E3-binding domain"/>
    <property type="match status" value="1"/>
</dbReference>
<dbReference type="GeneID" id="74185896"/>
<dbReference type="Proteomes" id="UP000610527">
    <property type="component" value="Unassembled WGS sequence"/>
</dbReference>